<evidence type="ECO:0000313" key="1">
    <source>
        <dbReference type="EMBL" id="EEF22026.1"/>
    </source>
</evidence>
<dbReference type="InParanoid" id="B9TQ37"/>
<accession>B9TQ37</accession>
<keyword evidence="2" id="KW-1185">Reference proteome</keyword>
<dbReference type="AlphaFoldDB" id="B9TQ37"/>
<name>B9TQ37_RICCO</name>
<organism evidence="1 2">
    <name type="scientific">Ricinus communis</name>
    <name type="common">Castor bean</name>
    <dbReference type="NCBI Taxonomy" id="3988"/>
    <lineage>
        <taxon>Eukaryota</taxon>
        <taxon>Viridiplantae</taxon>
        <taxon>Streptophyta</taxon>
        <taxon>Embryophyta</taxon>
        <taxon>Tracheophyta</taxon>
        <taxon>Spermatophyta</taxon>
        <taxon>Magnoliopsida</taxon>
        <taxon>eudicotyledons</taxon>
        <taxon>Gunneridae</taxon>
        <taxon>Pentapetalae</taxon>
        <taxon>rosids</taxon>
        <taxon>fabids</taxon>
        <taxon>Malpighiales</taxon>
        <taxon>Euphorbiaceae</taxon>
        <taxon>Acalyphoideae</taxon>
        <taxon>Acalypheae</taxon>
        <taxon>Ricinus</taxon>
    </lineage>
</organism>
<dbReference type="EMBL" id="EQ997853">
    <property type="protein sequence ID" value="EEF22026.1"/>
    <property type="molecule type" value="Genomic_DNA"/>
</dbReference>
<gene>
    <name evidence="1" type="ORF">RCOM_2048750</name>
</gene>
<sequence length="164" mass="18655">MAMLRPYRAFPAGPAPAGIGLIVRSGRLVRADAGAELLEILLHPVLDDLHRVRGRLPRRRCAVLRALDRDIEYLAREFGLQSEVLMNLAERLVLARQGRGLAQARLDHLALFLRHRLRALGRHLRALAERLEVLLLRLQQFVHVQFRQAEITAELPEHVDVRGV</sequence>
<dbReference type="Proteomes" id="UP000008311">
    <property type="component" value="Unassembled WGS sequence"/>
</dbReference>
<evidence type="ECO:0000313" key="2">
    <source>
        <dbReference type="Proteomes" id="UP000008311"/>
    </source>
</evidence>
<feature type="non-terminal residue" evidence="1">
    <location>
        <position position="164"/>
    </location>
</feature>
<reference evidence="2" key="1">
    <citation type="journal article" date="2010" name="Nat. Biotechnol.">
        <title>Draft genome sequence of the oilseed species Ricinus communis.</title>
        <authorList>
            <person name="Chan A.P."/>
            <person name="Crabtree J."/>
            <person name="Zhao Q."/>
            <person name="Lorenzi H."/>
            <person name="Orvis J."/>
            <person name="Puiu D."/>
            <person name="Melake-Berhan A."/>
            <person name="Jones K.M."/>
            <person name="Redman J."/>
            <person name="Chen G."/>
            <person name="Cahoon E.B."/>
            <person name="Gedil M."/>
            <person name="Stanke M."/>
            <person name="Haas B.J."/>
            <person name="Wortman J.R."/>
            <person name="Fraser-Liggett C.M."/>
            <person name="Ravel J."/>
            <person name="Rabinowicz P.D."/>
        </authorList>
    </citation>
    <scope>NUCLEOTIDE SEQUENCE [LARGE SCALE GENOMIC DNA]</scope>
    <source>
        <strain evidence="2">cv. Hale</strain>
    </source>
</reference>
<protein>
    <submittedName>
        <fullName evidence="1">Uncharacterized protein</fullName>
    </submittedName>
</protein>
<proteinExistence type="predicted"/>